<keyword evidence="2" id="KW-0611">Plant defense</keyword>
<dbReference type="PANTHER" id="PTHR23155">
    <property type="entry name" value="DISEASE RESISTANCE PROTEIN RP"/>
    <property type="match status" value="1"/>
</dbReference>
<dbReference type="Pfam" id="PF23598">
    <property type="entry name" value="LRR_14"/>
    <property type="match status" value="1"/>
</dbReference>
<dbReference type="AlphaFoldDB" id="A0A876EQ47"/>
<dbReference type="SUPFAM" id="SSF52058">
    <property type="entry name" value="L domain-like"/>
    <property type="match status" value="1"/>
</dbReference>
<evidence type="ECO:0000313" key="5">
    <source>
        <dbReference type="EMBL" id="QPI70533.1"/>
    </source>
</evidence>
<dbReference type="InterPro" id="IPR036388">
    <property type="entry name" value="WH-like_DNA-bd_sf"/>
</dbReference>
<name>A0A876EQ47_VITVI</name>
<dbReference type="GO" id="GO:0006952">
    <property type="term" value="P:defense response"/>
    <property type="evidence" value="ECO:0007669"/>
    <property type="project" value="UniProtKB-KW"/>
</dbReference>
<dbReference type="InterPro" id="IPR058922">
    <property type="entry name" value="WHD_DRP"/>
</dbReference>
<dbReference type="InterPro" id="IPR055414">
    <property type="entry name" value="LRR_R13L4/SHOC2-like"/>
</dbReference>
<keyword evidence="1" id="KW-0677">Repeat</keyword>
<proteinExistence type="predicted"/>
<dbReference type="InterPro" id="IPR032675">
    <property type="entry name" value="LRR_dom_sf"/>
</dbReference>
<evidence type="ECO:0000259" key="3">
    <source>
        <dbReference type="Pfam" id="PF23559"/>
    </source>
</evidence>
<dbReference type="PANTHER" id="PTHR23155:SF1193">
    <property type="entry name" value="DISEASE RESISTANCE PROTEIN RPP13-RELATED"/>
    <property type="match status" value="1"/>
</dbReference>
<sequence length="418" mass="48368">MLSLSRPLPEDWVIPKRELLLLWITEGFIPQQDEQRMEDTAEDYLNELINRNLIQVVAVSINERIKKCRVHDLVRDLCIKKAKKQKLFEIQNNIVHVPSSSSSHPSTKCRRQGILSCIVLNLEGIEFRNRLSSSVGRLIHLTYLSIKLPFTFRESNSFFSKLPTSLGNLRRWQTLDIGIVILEKPTVIQKMKNLRHLFLFYHSQDGKPLLIDSLSYLQTLSNIWVSDWRQNDTSKLTSLGKLKIQGKFDLEMVEFSNSIAKLENLRSLYLEAYPPGVPSFVMNSWLHLSKLQIKGRIPQLPHARQFPPSLTQLTLEETELDYDPMAILEKRQKLLTLRLRKDSYLGEEMQVSAHGFPRLKVIQLFGLNRMRRLNIEKGGMSKLTQLQVFESVLDINGLSELLLLQKVDVITTSLDHHP</sequence>
<dbReference type="InterPro" id="IPR044974">
    <property type="entry name" value="Disease_R_plants"/>
</dbReference>
<reference evidence="5" key="1">
    <citation type="submission" date="2019-09" db="EMBL/GenBank/DDBJ databases">
        <authorList>
            <person name="Oh S.-K."/>
            <person name="Jang H.A."/>
        </authorList>
    </citation>
    <scope>NUCLEOTIDE SEQUENCE</scope>
</reference>
<evidence type="ECO:0000259" key="4">
    <source>
        <dbReference type="Pfam" id="PF23598"/>
    </source>
</evidence>
<organism evidence="5">
    <name type="scientific">Vitis vinifera</name>
    <name type="common">Grape</name>
    <dbReference type="NCBI Taxonomy" id="29760"/>
    <lineage>
        <taxon>Eukaryota</taxon>
        <taxon>Viridiplantae</taxon>
        <taxon>Streptophyta</taxon>
        <taxon>Embryophyta</taxon>
        <taxon>Tracheophyta</taxon>
        <taxon>Spermatophyta</taxon>
        <taxon>Magnoliopsida</taxon>
        <taxon>eudicotyledons</taxon>
        <taxon>Gunneridae</taxon>
        <taxon>Pentapetalae</taxon>
        <taxon>rosids</taxon>
        <taxon>Vitales</taxon>
        <taxon>Vitaceae</taxon>
        <taxon>Viteae</taxon>
        <taxon>Vitis</taxon>
    </lineage>
</organism>
<dbReference type="Gene3D" id="1.10.10.10">
    <property type="entry name" value="Winged helix-like DNA-binding domain superfamily/Winged helix DNA-binding domain"/>
    <property type="match status" value="1"/>
</dbReference>
<evidence type="ECO:0000256" key="1">
    <source>
        <dbReference type="ARBA" id="ARBA00022737"/>
    </source>
</evidence>
<accession>A0A876EQ47</accession>
<dbReference type="Gene3D" id="3.80.10.10">
    <property type="entry name" value="Ribonuclease Inhibitor"/>
    <property type="match status" value="2"/>
</dbReference>
<dbReference type="EMBL" id="MN398946">
    <property type="protein sequence ID" value="QPI70533.1"/>
    <property type="molecule type" value="Genomic_DNA"/>
</dbReference>
<feature type="domain" description="Disease resistance protein winged helix" evidence="3">
    <location>
        <begin position="9"/>
        <end position="78"/>
    </location>
</feature>
<evidence type="ECO:0000256" key="2">
    <source>
        <dbReference type="ARBA" id="ARBA00022821"/>
    </source>
</evidence>
<dbReference type="FunFam" id="1.10.10.10:FF:000322">
    <property type="entry name" value="Probable disease resistance protein At1g63360"/>
    <property type="match status" value="1"/>
</dbReference>
<protein>
    <submittedName>
        <fullName evidence="5">Disease resistance protein RPP8-La</fullName>
    </submittedName>
</protein>
<dbReference type="Pfam" id="PF23559">
    <property type="entry name" value="WHD_DRP"/>
    <property type="match status" value="1"/>
</dbReference>
<feature type="domain" description="Disease resistance R13L4/SHOC-2-like LRR" evidence="4">
    <location>
        <begin position="119"/>
        <end position="411"/>
    </location>
</feature>
<gene>
    <name evidence="5" type="primary">RPP8-La</name>
</gene>